<dbReference type="PANTHER" id="PTHR43761">
    <property type="entry name" value="D-ISOMER SPECIFIC 2-HYDROXYACID DEHYDROGENASE FAMILY PROTEIN (AFU_ORTHOLOGUE AFUA_1G13630)"/>
    <property type="match status" value="1"/>
</dbReference>
<accession>A0ABS5FKA6</accession>
<organism evidence="7 8">
    <name type="scientific">Bradyrhizobium jicamae</name>
    <dbReference type="NCBI Taxonomy" id="280332"/>
    <lineage>
        <taxon>Bacteria</taxon>
        <taxon>Pseudomonadati</taxon>
        <taxon>Pseudomonadota</taxon>
        <taxon>Alphaproteobacteria</taxon>
        <taxon>Hyphomicrobiales</taxon>
        <taxon>Nitrobacteraceae</taxon>
        <taxon>Bradyrhizobium</taxon>
    </lineage>
</organism>
<name>A0ABS5FKA6_9BRAD</name>
<evidence type="ECO:0000256" key="3">
    <source>
        <dbReference type="ARBA" id="ARBA00023027"/>
    </source>
</evidence>
<dbReference type="InterPro" id="IPR006140">
    <property type="entry name" value="D-isomer_DH_NAD-bd"/>
</dbReference>
<comment type="caution">
    <text evidence="7">The sequence shown here is derived from an EMBL/GenBank/DDBJ whole genome shotgun (WGS) entry which is preliminary data.</text>
</comment>
<dbReference type="InterPro" id="IPR006139">
    <property type="entry name" value="D-isomer_2_OHA_DH_cat_dom"/>
</dbReference>
<evidence type="ECO:0000313" key="7">
    <source>
        <dbReference type="EMBL" id="MBR0797210.1"/>
    </source>
</evidence>
<dbReference type="RefSeq" id="WP_212493193.1">
    <property type="nucleotide sequence ID" value="NZ_JAFCJH010000016.1"/>
</dbReference>
<dbReference type="SUPFAM" id="SSF51735">
    <property type="entry name" value="NAD(P)-binding Rossmann-fold domains"/>
    <property type="match status" value="1"/>
</dbReference>
<dbReference type="Pfam" id="PF02826">
    <property type="entry name" value="2-Hacid_dh_C"/>
    <property type="match status" value="1"/>
</dbReference>
<protein>
    <submittedName>
        <fullName evidence="7">D-2-hydroxyacid dehydrogenase</fullName>
    </submittedName>
</protein>
<sequence>MKAAEPARIVFLDRDTMPADIRLRPFAFPHELVEFGSTRPDQVIERIAGTDIVITNKVPLRSAELASAPTLRLIAIAATGSDVVDIKACADRGVAVSNIRGYAVNTVPEHTFALILALRRSLTAYRDSVRMGRWAESGQFCYFDHPINDLSGATLGIIGDGALGRAVADIGRAFGMRTLFSSYKGVSGMGPLYTPFEDVLRQSDIITLHSPLMPQTRNMIAAPEFALMERKPLLINTARGGLVDEVALGQALRSGQIAGAGFDVATVEPPSADHPLMRLVGLPNFILTPHVAWASREAVQSLADQLVDNVEGFWSGMPRNIVAQVE</sequence>
<evidence type="ECO:0000256" key="2">
    <source>
        <dbReference type="ARBA" id="ARBA00023002"/>
    </source>
</evidence>
<proteinExistence type="inferred from homology"/>
<dbReference type="SUPFAM" id="SSF52283">
    <property type="entry name" value="Formate/glycerate dehydrogenase catalytic domain-like"/>
    <property type="match status" value="1"/>
</dbReference>
<keyword evidence="3" id="KW-0520">NAD</keyword>
<keyword evidence="2 4" id="KW-0560">Oxidoreductase</keyword>
<keyword evidence="8" id="KW-1185">Reference proteome</keyword>
<evidence type="ECO:0000256" key="1">
    <source>
        <dbReference type="ARBA" id="ARBA00005854"/>
    </source>
</evidence>
<dbReference type="CDD" id="cd12162">
    <property type="entry name" value="2-Hacid_dh_4"/>
    <property type="match status" value="1"/>
</dbReference>
<gene>
    <name evidence="7" type="ORF">JQ615_17600</name>
</gene>
<evidence type="ECO:0000259" key="6">
    <source>
        <dbReference type="Pfam" id="PF02826"/>
    </source>
</evidence>
<evidence type="ECO:0000313" key="8">
    <source>
        <dbReference type="Proteomes" id="UP001315278"/>
    </source>
</evidence>
<dbReference type="EMBL" id="JAFCJH010000016">
    <property type="protein sequence ID" value="MBR0797210.1"/>
    <property type="molecule type" value="Genomic_DNA"/>
</dbReference>
<dbReference type="Pfam" id="PF00389">
    <property type="entry name" value="2-Hacid_dh"/>
    <property type="match status" value="1"/>
</dbReference>
<reference evidence="8" key="1">
    <citation type="journal article" date="2021" name="ISME J.">
        <title>Evolutionary origin and ecological implication of a unique nif island in free-living Bradyrhizobium lineages.</title>
        <authorList>
            <person name="Tao J."/>
        </authorList>
    </citation>
    <scope>NUCLEOTIDE SEQUENCE [LARGE SCALE GENOMIC DNA]</scope>
    <source>
        <strain evidence="8">SZCCT0434</strain>
    </source>
</reference>
<dbReference type="InterPro" id="IPR036291">
    <property type="entry name" value="NAD(P)-bd_dom_sf"/>
</dbReference>
<evidence type="ECO:0000259" key="5">
    <source>
        <dbReference type="Pfam" id="PF00389"/>
    </source>
</evidence>
<dbReference type="Gene3D" id="3.40.50.720">
    <property type="entry name" value="NAD(P)-binding Rossmann-like Domain"/>
    <property type="match status" value="2"/>
</dbReference>
<dbReference type="Proteomes" id="UP001315278">
    <property type="component" value="Unassembled WGS sequence"/>
</dbReference>
<evidence type="ECO:0000256" key="4">
    <source>
        <dbReference type="RuleBase" id="RU003719"/>
    </source>
</evidence>
<feature type="domain" description="D-isomer specific 2-hydroxyacid dehydrogenase NAD-binding" evidence="6">
    <location>
        <begin position="112"/>
        <end position="292"/>
    </location>
</feature>
<dbReference type="InterPro" id="IPR050418">
    <property type="entry name" value="D-iso_2-hydroxyacid_DH_PdxB"/>
</dbReference>
<dbReference type="PANTHER" id="PTHR43761:SF1">
    <property type="entry name" value="D-ISOMER SPECIFIC 2-HYDROXYACID DEHYDROGENASE CATALYTIC DOMAIN-CONTAINING PROTEIN-RELATED"/>
    <property type="match status" value="1"/>
</dbReference>
<comment type="similarity">
    <text evidence="1 4">Belongs to the D-isomer specific 2-hydroxyacid dehydrogenase family.</text>
</comment>
<feature type="domain" description="D-isomer specific 2-hydroxyacid dehydrogenase catalytic" evidence="5">
    <location>
        <begin position="38"/>
        <end position="322"/>
    </location>
</feature>